<keyword evidence="2" id="KW-0808">Transferase</keyword>
<evidence type="ECO:0000313" key="2">
    <source>
        <dbReference type="EMBL" id="RHN69616.1"/>
    </source>
</evidence>
<reference evidence="3" key="1">
    <citation type="journal article" date="2018" name="Nat. Plants">
        <title>Whole-genome landscape of Medicago truncatula symbiotic genes.</title>
        <authorList>
            <person name="Pecrix Y."/>
            <person name="Staton S.E."/>
            <person name="Sallet E."/>
            <person name="Lelandais-Briere C."/>
            <person name="Moreau S."/>
            <person name="Carrere S."/>
            <person name="Blein T."/>
            <person name="Jardinaud M.F."/>
            <person name="Latrasse D."/>
            <person name="Zouine M."/>
            <person name="Zahm M."/>
            <person name="Kreplak J."/>
            <person name="Mayjonade B."/>
            <person name="Satge C."/>
            <person name="Perez M."/>
            <person name="Cauet S."/>
            <person name="Marande W."/>
            <person name="Chantry-Darmon C."/>
            <person name="Lopez-Roques C."/>
            <person name="Bouchez O."/>
            <person name="Berard A."/>
            <person name="Debelle F."/>
            <person name="Munos S."/>
            <person name="Bendahmane A."/>
            <person name="Berges H."/>
            <person name="Niebel A."/>
            <person name="Buitink J."/>
            <person name="Frugier F."/>
            <person name="Benhamed M."/>
            <person name="Crespi M."/>
            <person name="Gouzy J."/>
            <person name="Gamas P."/>
        </authorList>
    </citation>
    <scope>NUCLEOTIDE SEQUENCE [LARGE SCALE GENOMIC DNA]</scope>
    <source>
        <strain evidence="3">cv. Jemalong A17</strain>
    </source>
</reference>
<evidence type="ECO:0000313" key="3">
    <source>
        <dbReference type="Proteomes" id="UP000265566"/>
    </source>
</evidence>
<protein>
    <submittedName>
        <fullName evidence="2">Putative 1,4-beta-D-xylan synthase</fullName>
        <ecNumber evidence="2">2.4.2.24</ecNumber>
    </submittedName>
</protein>
<feature type="transmembrane region" description="Helical" evidence="1">
    <location>
        <begin position="145"/>
        <end position="166"/>
    </location>
</feature>
<feature type="transmembrane region" description="Helical" evidence="1">
    <location>
        <begin position="57"/>
        <end position="74"/>
    </location>
</feature>
<dbReference type="Proteomes" id="UP000265566">
    <property type="component" value="Chromosome 3"/>
</dbReference>
<accession>A0A396IV81</accession>
<gene>
    <name evidence="2" type="ORF">MtrunA17_Chr3g0126661</name>
</gene>
<keyword evidence="1" id="KW-1133">Transmembrane helix</keyword>
<dbReference type="GO" id="GO:0047517">
    <property type="term" value="F:1,4-beta-D-xylan synthase activity"/>
    <property type="evidence" value="ECO:0007669"/>
    <property type="project" value="UniProtKB-EC"/>
</dbReference>
<sequence>MKSGRSQTNEFDAQYLFETKGTYGYGNAMWPKDYENGASSSSGSDWKKSRGGRFSKLIILAWMVLLIFFLKWRVQNPNGHAMWLWGMSVVCETCFAFSWLLDQKCETYIERNLNLPMQPIQPANLIFQELICLCRPQIQRKSHLLLLRILFFQSSPQIILLINYFVMSLTMAGRFLLSRPWKRQQVLLICGFHFVGSTTLT</sequence>
<dbReference type="EMBL" id="PSQE01000003">
    <property type="protein sequence ID" value="RHN69616.1"/>
    <property type="molecule type" value="Genomic_DNA"/>
</dbReference>
<organism evidence="2 3">
    <name type="scientific">Medicago truncatula</name>
    <name type="common">Barrel medic</name>
    <name type="synonym">Medicago tribuloides</name>
    <dbReference type="NCBI Taxonomy" id="3880"/>
    <lineage>
        <taxon>Eukaryota</taxon>
        <taxon>Viridiplantae</taxon>
        <taxon>Streptophyta</taxon>
        <taxon>Embryophyta</taxon>
        <taxon>Tracheophyta</taxon>
        <taxon>Spermatophyta</taxon>
        <taxon>Magnoliopsida</taxon>
        <taxon>eudicotyledons</taxon>
        <taxon>Gunneridae</taxon>
        <taxon>Pentapetalae</taxon>
        <taxon>rosids</taxon>
        <taxon>fabids</taxon>
        <taxon>Fabales</taxon>
        <taxon>Fabaceae</taxon>
        <taxon>Papilionoideae</taxon>
        <taxon>50 kb inversion clade</taxon>
        <taxon>NPAAA clade</taxon>
        <taxon>Hologalegina</taxon>
        <taxon>IRL clade</taxon>
        <taxon>Trifolieae</taxon>
        <taxon>Medicago</taxon>
    </lineage>
</organism>
<comment type="caution">
    <text evidence="2">The sequence shown here is derived from an EMBL/GenBank/DDBJ whole genome shotgun (WGS) entry which is preliminary data.</text>
</comment>
<keyword evidence="1" id="KW-0472">Membrane</keyword>
<dbReference type="Gramene" id="rna18107">
    <property type="protein sequence ID" value="RHN69616.1"/>
    <property type="gene ID" value="gene18107"/>
</dbReference>
<name>A0A396IV81_MEDTR</name>
<evidence type="ECO:0000256" key="1">
    <source>
        <dbReference type="SAM" id="Phobius"/>
    </source>
</evidence>
<feature type="transmembrane region" description="Helical" evidence="1">
    <location>
        <begin position="80"/>
        <end position="101"/>
    </location>
</feature>
<keyword evidence="1" id="KW-0812">Transmembrane</keyword>
<dbReference type="AlphaFoldDB" id="A0A396IV81"/>
<dbReference type="EC" id="2.4.2.24" evidence="2"/>
<keyword evidence="2" id="KW-0328">Glycosyltransferase</keyword>
<proteinExistence type="predicted"/>